<comment type="caution">
    <text evidence="2">The sequence shown here is derived from an EMBL/GenBank/DDBJ whole genome shotgun (WGS) entry which is preliminary data.</text>
</comment>
<proteinExistence type="predicted"/>
<organism evidence="2 3">
    <name type="scientific">Linum tenue</name>
    <dbReference type="NCBI Taxonomy" id="586396"/>
    <lineage>
        <taxon>Eukaryota</taxon>
        <taxon>Viridiplantae</taxon>
        <taxon>Streptophyta</taxon>
        <taxon>Embryophyta</taxon>
        <taxon>Tracheophyta</taxon>
        <taxon>Spermatophyta</taxon>
        <taxon>Magnoliopsida</taxon>
        <taxon>eudicotyledons</taxon>
        <taxon>Gunneridae</taxon>
        <taxon>Pentapetalae</taxon>
        <taxon>rosids</taxon>
        <taxon>fabids</taxon>
        <taxon>Malpighiales</taxon>
        <taxon>Linaceae</taxon>
        <taxon>Linum</taxon>
    </lineage>
</organism>
<protein>
    <submittedName>
        <fullName evidence="2">Uncharacterized protein</fullName>
    </submittedName>
</protein>
<feature type="non-terminal residue" evidence="2">
    <location>
        <position position="55"/>
    </location>
</feature>
<feature type="compositionally biased region" description="Polar residues" evidence="1">
    <location>
        <begin position="42"/>
        <end position="55"/>
    </location>
</feature>
<feature type="region of interest" description="Disordered" evidence="1">
    <location>
        <begin position="32"/>
        <end position="55"/>
    </location>
</feature>
<accession>A0AAV0P8T5</accession>
<keyword evidence="3" id="KW-1185">Reference proteome</keyword>
<evidence type="ECO:0000313" key="2">
    <source>
        <dbReference type="EMBL" id="CAI0466954.1"/>
    </source>
</evidence>
<evidence type="ECO:0000313" key="3">
    <source>
        <dbReference type="Proteomes" id="UP001154282"/>
    </source>
</evidence>
<dbReference type="EMBL" id="CAMGYJ010000008">
    <property type="protein sequence ID" value="CAI0466954.1"/>
    <property type="molecule type" value="Genomic_DNA"/>
</dbReference>
<evidence type="ECO:0000256" key="1">
    <source>
        <dbReference type="SAM" id="MobiDB-lite"/>
    </source>
</evidence>
<sequence>MGQAQGFHSSRFYNRFRALTLKPLPAKRDFAFSHPSSSSISNPDGHTSSPSILKS</sequence>
<dbReference type="AlphaFoldDB" id="A0AAV0P8T5"/>
<dbReference type="Proteomes" id="UP001154282">
    <property type="component" value="Unassembled WGS sequence"/>
</dbReference>
<name>A0AAV0P8T5_9ROSI</name>
<reference evidence="2" key="1">
    <citation type="submission" date="2022-08" db="EMBL/GenBank/DDBJ databases">
        <authorList>
            <person name="Gutierrez-Valencia J."/>
        </authorList>
    </citation>
    <scope>NUCLEOTIDE SEQUENCE</scope>
</reference>
<gene>
    <name evidence="2" type="ORF">LITE_LOCUS37256</name>
</gene>